<dbReference type="GO" id="GO:0047070">
    <property type="term" value="F:3-carboxyethylcatechol 2,3-dioxygenase activity"/>
    <property type="evidence" value="ECO:0007669"/>
    <property type="project" value="UniProtKB-EC"/>
</dbReference>
<dbReference type="EC" id="1.13.11.16" evidence="2"/>
<evidence type="ECO:0000313" key="2">
    <source>
        <dbReference type="EMBL" id="SQC36537.1"/>
    </source>
</evidence>
<dbReference type="Proteomes" id="UP000251721">
    <property type="component" value="Unassembled WGS sequence"/>
</dbReference>
<name>A0A2X3ENE4_KLEPN</name>
<sequence length="92" mass="9857">MATSPAPPADLPVPAELAEACAHAILNSGIDLAVSYNMQVDHGFAQPLEFLLGGLDRVPVLPVFINGVAAPLPGFQRTRLLARRWPLSQYPQ</sequence>
<organism evidence="2 3">
    <name type="scientific">Klebsiella pneumoniae</name>
    <dbReference type="NCBI Taxonomy" id="573"/>
    <lineage>
        <taxon>Bacteria</taxon>
        <taxon>Pseudomonadati</taxon>
        <taxon>Pseudomonadota</taxon>
        <taxon>Gammaproteobacteria</taxon>
        <taxon>Enterobacterales</taxon>
        <taxon>Enterobacteriaceae</taxon>
        <taxon>Klebsiella/Raoultella group</taxon>
        <taxon>Klebsiella</taxon>
        <taxon>Klebsiella pneumoniae complex</taxon>
    </lineage>
</organism>
<protein>
    <submittedName>
        <fullName evidence="2">3-(2,3-dihydroxyphenyl)propionate dioxygenase</fullName>
        <ecNumber evidence="2">1.13.11.16</ecNumber>
    </submittedName>
</protein>
<dbReference type="SUPFAM" id="SSF53213">
    <property type="entry name" value="LigB-like"/>
    <property type="match status" value="1"/>
</dbReference>
<dbReference type="Gene3D" id="3.40.830.10">
    <property type="entry name" value="LigB-like"/>
    <property type="match status" value="1"/>
</dbReference>
<evidence type="ECO:0000313" key="3">
    <source>
        <dbReference type="Proteomes" id="UP000251721"/>
    </source>
</evidence>
<dbReference type="InterPro" id="IPR004183">
    <property type="entry name" value="Xdiol_dOase_suB"/>
</dbReference>
<gene>
    <name evidence="2" type="primary">mhpB_1</name>
    <name evidence="2" type="ORF">NCTC13465_00182</name>
</gene>
<dbReference type="Pfam" id="PF02900">
    <property type="entry name" value="LigB"/>
    <property type="match status" value="1"/>
</dbReference>
<dbReference type="AlphaFoldDB" id="A0A2X3ENE4"/>
<proteinExistence type="predicted"/>
<feature type="domain" description="Extradiol ring-cleavage dioxygenase class III enzyme subunit B" evidence="1">
    <location>
        <begin position="9"/>
        <end position="81"/>
    </location>
</feature>
<dbReference type="GO" id="GO:0008198">
    <property type="term" value="F:ferrous iron binding"/>
    <property type="evidence" value="ECO:0007669"/>
    <property type="project" value="InterPro"/>
</dbReference>
<reference evidence="2 3" key="1">
    <citation type="submission" date="2018-06" db="EMBL/GenBank/DDBJ databases">
        <authorList>
            <consortium name="Pathogen Informatics"/>
            <person name="Doyle S."/>
        </authorList>
    </citation>
    <scope>NUCLEOTIDE SEQUENCE [LARGE SCALE GENOMIC DNA]</scope>
    <source>
        <strain evidence="2 3">NCTC13465</strain>
    </source>
</reference>
<evidence type="ECO:0000259" key="1">
    <source>
        <dbReference type="Pfam" id="PF02900"/>
    </source>
</evidence>
<keyword evidence="2" id="KW-0223">Dioxygenase</keyword>
<keyword evidence="2" id="KW-0560">Oxidoreductase</keyword>
<accession>A0A2X3ENE4</accession>
<dbReference type="EMBL" id="UAWQ01000002">
    <property type="protein sequence ID" value="SQC36537.1"/>
    <property type="molecule type" value="Genomic_DNA"/>
</dbReference>